<protein>
    <recommendedName>
        <fullName evidence="2">DUF3108 domain-containing protein</fullName>
    </recommendedName>
</protein>
<evidence type="ECO:0000313" key="1">
    <source>
        <dbReference type="EMBL" id="SVB48126.1"/>
    </source>
</evidence>
<name>A0A382EBE3_9ZZZZ</name>
<dbReference type="AlphaFoldDB" id="A0A382EBE3"/>
<gene>
    <name evidence="1" type="ORF">METZ01_LOCUS200980</name>
</gene>
<proteinExistence type="predicted"/>
<reference evidence="1" key="1">
    <citation type="submission" date="2018-05" db="EMBL/GenBank/DDBJ databases">
        <authorList>
            <person name="Lanie J.A."/>
            <person name="Ng W.-L."/>
            <person name="Kazmierczak K.M."/>
            <person name="Andrzejewski T.M."/>
            <person name="Davidsen T.M."/>
            <person name="Wayne K.J."/>
            <person name="Tettelin H."/>
            <person name="Glass J.I."/>
            <person name="Rusch D."/>
            <person name="Podicherti R."/>
            <person name="Tsui H.-C.T."/>
            <person name="Winkler M.E."/>
        </authorList>
    </citation>
    <scope>NUCLEOTIDE SEQUENCE</scope>
</reference>
<sequence>MVFCPNCLHPGHGTFRGFGEVYLETMRLKLYITTLGISLSVLFGSVDTLYYDLTIFGIKCGEISYLYPQKNRLLITARSTGLIDYIFPFENNYDTTFDTSFYGVQYYNKLIRQGNFKQQVSGEWDGSSKKIVYEKLESFQRPNSCMNLFSFLARLNKERSDMLDTQWFPVEHEGSLFKSRVLIADTIKMESGGRSVLCNHFRLDLIPINDQIKMLDRSDYFSQNITRPEAIKQVWVEQNNLRRIMKASAKIGPIAVVATLRQ</sequence>
<accession>A0A382EBE3</accession>
<organism evidence="1">
    <name type="scientific">marine metagenome</name>
    <dbReference type="NCBI Taxonomy" id="408172"/>
    <lineage>
        <taxon>unclassified sequences</taxon>
        <taxon>metagenomes</taxon>
        <taxon>ecological metagenomes</taxon>
    </lineage>
</organism>
<evidence type="ECO:0008006" key="2">
    <source>
        <dbReference type="Google" id="ProtNLM"/>
    </source>
</evidence>
<dbReference type="EMBL" id="UINC01043708">
    <property type="protein sequence ID" value="SVB48126.1"/>
    <property type="molecule type" value="Genomic_DNA"/>
</dbReference>